<comment type="subcellular location">
    <subcellularLocation>
        <location evidence="2">Cell projection</location>
    </subcellularLocation>
    <subcellularLocation>
        <location evidence="1">Cytoplasm</location>
        <location evidence="1">Cytoskeleton</location>
    </subcellularLocation>
</comment>
<evidence type="ECO:0000256" key="1">
    <source>
        <dbReference type="ARBA" id="ARBA00004245"/>
    </source>
</evidence>
<feature type="coiled-coil region" evidence="6">
    <location>
        <begin position="17"/>
        <end position="47"/>
    </location>
</feature>
<keyword evidence="4" id="KW-0206">Cytoskeleton</keyword>
<name>A0AAW2YUD5_9EUKA</name>
<feature type="coiled-coil region" evidence="6">
    <location>
        <begin position="141"/>
        <end position="193"/>
    </location>
</feature>
<feature type="region of interest" description="Disordered" evidence="7">
    <location>
        <begin position="86"/>
        <end position="122"/>
    </location>
</feature>
<reference evidence="8 9" key="1">
    <citation type="submission" date="2024-03" db="EMBL/GenBank/DDBJ databases">
        <title>The Acrasis kona genome and developmental transcriptomes reveal deep origins of eukaryotic multicellular pathways.</title>
        <authorList>
            <person name="Sheikh S."/>
            <person name="Fu C.-J."/>
            <person name="Brown M.W."/>
            <person name="Baldauf S.L."/>
        </authorList>
    </citation>
    <scope>NUCLEOTIDE SEQUENCE [LARGE SCALE GENOMIC DNA]</scope>
    <source>
        <strain evidence="8 9">ATCC MYA-3509</strain>
    </source>
</reference>
<feature type="compositionally biased region" description="Low complexity" evidence="7">
    <location>
        <begin position="104"/>
        <end position="120"/>
    </location>
</feature>
<gene>
    <name evidence="8" type="ORF">AKO1_006982</name>
</gene>
<dbReference type="InterPro" id="IPR042618">
    <property type="entry name" value="IQCG"/>
</dbReference>
<evidence type="ECO:0000313" key="9">
    <source>
        <dbReference type="Proteomes" id="UP001431209"/>
    </source>
</evidence>
<dbReference type="PANTHER" id="PTHR14871:SF1">
    <property type="entry name" value="DYNEIN REGULATORY COMPLEX PROTEIN 9"/>
    <property type="match status" value="1"/>
</dbReference>
<dbReference type="GO" id="GO:0044782">
    <property type="term" value="P:cilium organization"/>
    <property type="evidence" value="ECO:0007669"/>
    <property type="project" value="TreeGrafter"/>
</dbReference>
<dbReference type="EMBL" id="JAOPGA020000683">
    <property type="protein sequence ID" value="KAL0480732.1"/>
    <property type="molecule type" value="Genomic_DNA"/>
</dbReference>
<keyword evidence="9" id="KW-1185">Reference proteome</keyword>
<dbReference type="GO" id="GO:0031514">
    <property type="term" value="C:motile cilium"/>
    <property type="evidence" value="ECO:0007669"/>
    <property type="project" value="TreeGrafter"/>
</dbReference>
<protein>
    <submittedName>
        <fullName evidence="8">Flagellar associated protein</fullName>
    </submittedName>
</protein>
<accession>A0AAW2YUD5</accession>
<dbReference type="GO" id="GO:0005737">
    <property type="term" value="C:cytoplasm"/>
    <property type="evidence" value="ECO:0007669"/>
    <property type="project" value="TreeGrafter"/>
</dbReference>
<proteinExistence type="predicted"/>
<keyword evidence="8" id="KW-0969">Cilium</keyword>
<evidence type="ECO:0000256" key="5">
    <source>
        <dbReference type="ARBA" id="ARBA00023273"/>
    </source>
</evidence>
<keyword evidence="5" id="KW-0966">Cell projection</keyword>
<dbReference type="PANTHER" id="PTHR14871">
    <property type="entry name" value="DYNEIN REGULATORY COMPLEX PROTEIN 9"/>
    <property type="match status" value="1"/>
</dbReference>
<dbReference type="Proteomes" id="UP001431209">
    <property type="component" value="Unassembled WGS sequence"/>
</dbReference>
<evidence type="ECO:0000256" key="3">
    <source>
        <dbReference type="ARBA" id="ARBA00022490"/>
    </source>
</evidence>
<evidence type="ECO:0000313" key="8">
    <source>
        <dbReference type="EMBL" id="KAL0480732.1"/>
    </source>
</evidence>
<feature type="compositionally biased region" description="Basic residues" evidence="7">
    <location>
        <begin position="87"/>
        <end position="96"/>
    </location>
</feature>
<evidence type="ECO:0000256" key="2">
    <source>
        <dbReference type="ARBA" id="ARBA00004316"/>
    </source>
</evidence>
<dbReference type="AlphaFoldDB" id="A0AAW2YUD5"/>
<keyword evidence="8" id="KW-0282">Flagellum</keyword>
<feature type="coiled-coil region" evidence="6">
    <location>
        <begin position="270"/>
        <end position="319"/>
    </location>
</feature>
<organism evidence="8 9">
    <name type="scientific">Acrasis kona</name>
    <dbReference type="NCBI Taxonomy" id="1008807"/>
    <lineage>
        <taxon>Eukaryota</taxon>
        <taxon>Discoba</taxon>
        <taxon>Heterolobosea</taxon>
        <taxon>Tetramitia</taxon>
        <taxon>Eutetramitia</taxon>
        <taxon>Acrasidae</taxon>
        <taxon>Acrasis</taxon>
    </lineage>
</organism>
<keyword evidence="6" id="KW-0175">Coiled coil</keyword>
<keyword evidence="3" id="KW-0963">Cytoplasm</keyword>
<evidence type="ECO:0000256" key="4">
    <source>
        <dbReference type="ARBA" id="ARBA00023212"/>
    </source>
</evidence>
<evidence type="ECO:0000256" key="7">
    <source>
        <dbReference type="SAM" id="MobiDB-lite"/>
    </source>
</evidence>
<dbReference type="GO" id="GO:0005856">
    <property type="term" value="C:cytoskeleton"/>
    <property type="evidence" value="ECO:0007669"/>
    <property type="project" value="UniProtKB-SubCell"/>
</dbReference>
<comment type="caution">
    <text evidence="8">The sequence shown here is derived from an EMBL/GenBank/DDBJ whole genome shotgun (WGS) entry which is preliminary data.</text>
</comment>
<sequence length="367" mass="43556">MLSYQRGNKNQDKYTTLDAQKQKEAELANIQKKLKENTKKLARNLKETPNETNNWKKVQTERADIKLVLENLSKELLDGLGLDTKQAKQHNKIHKSLKLDTYGNRSGVSSPNSQSPSGRSEVSYEHFLKKVLEEQEQKKYLKDIIEQEKETNLQVKQLSADVKREKELKKHEIEERSHKLTELVDELRNLKKLTQEDLMKTKLTTEASNECRRRQETSSLHVLEQELIRKKMELQVENDVFQQTKLFLDNKNAEMKILATNWRSKNDKESEEVNNRLSEWESKREDQIKQKEALERQYEKELEEKHIREDMERKRKEKEKIDLENKIVQSATCIKLCYKSFKARQMFEQLKATKSKKKTKAKSPKKR</sequence>
<evidence type="ECO:0000256" key="6">
    <source>
        <dbReference type="SAM" id="Coils"/>
    </source>
</evidence>